<name>A0ACC1RZL6_9APHY</name>
<keyword evidence="2" id="KW-1185">Reference proteome</keyword>
<comment type="caution">
    <text evidence="1">The sequence shown here is derived from an EMBL/GenBank/DDBJ whole genome shotgun (WGS) entry which is preliminary data.</text>
</comment>
<reference evidence="1" key="1">
    <citation type="submission" date="2022-07" db="EMBL/GenBank/DDBJ databases">
        <title>Genome Sequence of Phlebia brevispora.</title>
        <authorList>
            <person name="Buettner E."/>
        </authorList>
    </citation>
    <scope>NUCLEOTIDE SEQUENCE</scope>
    <source>
        <strain evidence="1">MPL23</strain>
    </source>
</reference>
<proteinExistence type="predicted"/>
<gene>
    <name evidence="1" type="ORF">NM688_g7916</name>
</gene>
<evidence type="ECO:0000313" key="2">
    <source>
        <dbReference type="Proteomes" id="UP001148662"/>
    </source>
</evidence>
<sequence length="117" mass="13101">MAHFYEKPKKPSTSKEHARWVLLGAGDHSGIYESRESLPIVPQGPNCPFVPLVIMATSRSLAATFAKLIPHFNMLVGIDQDNLLKTIDIMESKSTIFKTIMNTDRPMYALRVGRNNS</sequence>
<protein>
    <submittedName>
        <fullName evidence="1">Uncharacterized protein</fullName>
    </submittedName>
</protein>
<evidence type="ECO:0000313" key="1">
    <source>
        <dbReference type="EMBL" id="KAJ3529005.1"/>
    </source>
</evidence>
<accession>A0ACC1RZL6</accession>
<organism evidence="1 2">
    <name type="scientific">Phlebia brevispora</name>
    <dbReference type="NCBI Taxonomy" id="194682"/>
    <lineage>
        <taxon>Eukaryota</taxon>
        <taxon>Fungi</taxon>
        <taxon>Dikarya</taxon>
        <taxon>Basidiomycota</taxon>
        <taxon>Agaricomycotina</taxon>
        <taxon>Agaricomycetes</taxon>
        <taxon>Polyporales</taxon>
        <taxon>Meruliaceae</taxon>
        <taxon>Phlebia</taxon>
    </lineage>
</organism>
<dbReference type="Proteomes" id="UP001148662">
    <property type="component" value="Unassembled WGS sequence"/>
</dbReference>
<dbReference type="EMBL" id="JANHOG010001976">
    <property type="protein sequence ID" value="KAJ3529005.1"/>
    <property type="molecule type" value="Genomic_DNA"/>
</dbReference>